<feature type="domain" description="GtrA/DPMS transmembrane" evidence="6">
    <location>
        <begin position="22"/>
        <end position="144"/>
    </location>
</feature>
<sequence length="221" mass="23666">MRYGPAWWWRAARSPLGQKLIRYCLGSVVTTVISFTVLSVSYGVLHLWDAVADTLLANIVATVPGYWLNRTWTWGRTGRSDPWREVVPYWVLSLLGIAISMGTADLAGRLATSHHLPALAATALVDGANLVAWSGVFVGKYLLFDRMFRGVAEAMDQRAGRGVATALRALEVEGRMEPGLEAASPAVVGEPIGLLRLPGALEDTGVGSELDPPAEAAVGGR</sequence>
<dbReference type="EMBL" id="JBHLYQ010000071">
    <property type="protein sequence ID" value="MFC0082099.1"/>
    <property type="molecule type" value="Genomic_DNA"/>
</dbReference>
<reference evidence="7 8" key="1">
    <citation type="submission" date="2024-09" db="EMBL/GenBank/DDBJ databases">
        <authorList>
            <person name="Sun Q."/>
            <person name="Mori K."/>
        </authorList>
    </citation>
    <scope>NUCLEOTIDE SEQUENCE [LARGE SCALE GENOMIC DNA]</scope>
    <source>
        <strain evidence="7 8">JCM 15389</strain>
    </source>
</reference>
<dbReference type="InterPro" id="IPR007267">
    <property type="entry name" value="GtrA_DPMS_TM"/>
</dbReference>
<comment type="subcellular location">
    <subcellularLocation>
        <location evidence="1">Membrane</location>
        <topology evidence="1">Multi-pass membrane protein</topology>
    </subcellularLocation>
</comment>
<feature type="transmembrane region" description="Helical" evidence="5">
    <location>
        <begin position="20"/>
        <end position="44"/>
    </location>
</feature>
<evidence type="ECO:0000256" key="4">
    <source>
        <dbReference type="ARBA" id="ARBA00023136"/>
    </source>
</evidence>
<protein>
    <submittedName>
        <fullName evidence="7">GtrA family protein</fullName>
    </submittedName>
</protein>
<evidence type="ECO:0000256" key="3">
    <source>
        <dbReference type="ARBA" id="ARBA00022989"/>
    </source>
</evidence>
<keyword evidence="4 5" id="KW-0472">Membrane</keyword>
<evidence type="ECO:0000313" key="7">
    <source>
        <dbReference type="EMBL" id="MFC0082099.1"/>
    </source>
</evidence>
<evidence type="ECO:0000256" key="1">
    <source>
        <dbReference type="ARBA" id="ARBA00004141"/>
    </source>
</evidence>
<organism evidence="7 8">
    <name type="scientific">Aciditerrimonas ferrireducens</name>
    <dbReference type="NCBI Taxonomy" id="667306"/>
    <lineage>
        <taxon>Bacteria</taxon>
        <taxon>Bacillati</taxon>
        <taxon>Actinomycetota</taxon>
        <taxon>Acidimicrobiia</taxon>
        <taxon>Acidimicrobiales</taxon>
        <taxon>Acidimicrobiaceae</taxon>
        <taxon>Aciditerrimonas</taxon>
    </lineage>
</organism>
<dbReference type="Proteomes" id="UP001589788">
    <property type="component" value="Unassembled WGS sequence"/>
</dbReference>
<feature type="transmembrane region" description="Helical" evidence="5">
    <location>
        <begin position="89"/>
        <end position="112"/>
    </location>
</feature>
<feature type="transmembrane region" description="Helical" evidence="5">
    <location>
        <begin position="118"/>
        <end position="139"/>
    </location>
</feature>
<keyword evidence="2 5" id="KW-0812">Transmembrane</keyword>
<comment type="caution">
    <text evidence="7">The sequence shown here is derived from an EMBL/GenBank/DDBJ whole genome shotgun (WGS) entry which is preliminary data.</text>
</comment>
<accession>A0ABV6C329</accession>
<feature type="transmembrane region" description="Helical" evidence="5">
    <location>
        <begin position="50"/>
        <end position="68"/>
    </location>
</feature>
<evidence type="ECO:0000259" key="6">
    <source>
        <dbReference type="Pfam" id="PF04138"/>
    </source>
</evidence>
<dbReference type="RefSeq" id="WP_248104990.1">
    <property type="nucleotide sequence ID" value="NZ_JAKHEX010000001.1"/>
</dbReference>
<keyword evidence="8" id="KW-1185">Reference proteome</keyword>
<name>A0ABV6C329_9ACTN</name>
<evidence type="ECO:0000256" key="2">
    <source>
        <dbReference type="ARBA" id="ARBA00022692"/>
    </source>
</evidence>
<proteinExistence type="predicted"/>
<evidence type="ECO:0000256" key="5">
    <source>
        <dbReference type="SAM" id="Phobius"/>
    </source>
</evidence>
<evidence type="ECO:0000313" key="8">
    <source>
        <dbReference type="Proteomes" id="UP001589788"/>
    </source>
</evidence>
<keyword evidence="3 5" id="KW-1133">Transmembrane helix</keyword>
<dbReference type="Pfam" id="PF04138">
    <property type="entry name" value="GtrA_DPMS_TM"/>
    <property type="match status" value="1"/>
</dbReference>
<gene>
    <name evidence="7" type="ORF">ACFFRE_08045</name>
</gene>